<proteinExistence type="predicted"/>
<feature type="compositionally biased region" description="Basic residues" evidence="1">
    <location>
        <begin position="41"/>
        <end position="50"/>
    </location>
</feature>
<dbReference type="Proteomes" id="UP001465755">
    <property type="component" value="Unassembled WGS sequence"/>
</dbReference>
<dbReference type="AlphaFoldDB" id="A0AAW1PJK7"/>
<comment type="caution">
    <text evidence="2">The sequence shown here is derived from an EMBL/GenBank/DDBJ whole genome shotgun (WGS) entry which is preliminary data.</text>
</comment>
<gene>
    <name evidence="2" type="ORF">WJX73_005163</name>
</gene>
<evidence type="ECO:0000313" key="2">
    <source>
        <dbReference type="EMBL" id="KAK9813716.1"/>
    </source>
</evidence>
<name>A0AAW1PJK7_9CHLO</name>
<organism evidence="2 3">
    <name type="scientific">Symbiochloris irregularis</name>
    <dbReference type="NCBI Taxonomy" id="706552"/>
    <lineage>
        <taxon>Eukaryota</taxon>
        <taxon>Viridiplantae</taxon>
        <taxon>Chlorophyta</taxon>
        <taxon>core chlorophytes</taxon>
        <taxon>Trebouxiophyceae</taxon>
        <taxon>Trebouxiales</taxon>
        <taxon>Trebouxiaceae</taxon>
        <taxon>Symbiochloris</taxon>
    </lineage>
</organism>
<keyword evidence="3" id="KW-1185">Reference proteome</keyword>
<dbReference type="EMBL" id="JALJOQ010000003">
    <property type="protein sequence ID" value="KAK9813716.1"/>
    <property type="molecule type" value="Genomic_DNA"/>
</dbReference>
<reference evidence="2 3" key="1">
    <citation type="journal article" date="2024" name="Nat. Commun.">
        <title>Phylogenomics reveals the evolutionary origins of lichenization in chlorophyte algae.</title>
        <authorList>
            <person name="Puginier C."/>
            <person name="Libourel C."/>
            <person name="Otte J."/>
            <person name="Skaloud P."/>
            <person name="Haon M."/>
            <person name="Grisel S."/>
            <person name="Petersen M."/>
            <person name="Berrin J.G."/>
            <person name="Delaux P.M."/>
            <person name="Dal Grande F."/>
            <person name="Keller J."/>
        </authorList>
    </citation>
    <scope>NUCLEOTIDE SEQUENCE [LARGE SCALE GENOMIC DNA]</scope>
    <source>
        <strain evidence="2 3">SAG 2036</strain>
    </source>
</reference>
<protein>
    <submittedName>
        <fullName evidence="2">Uncharacterized protein</fullName>
    </submittedName>
</protein>
<accession>A0AAW1PJK7</accession>
<sequence>MYLQRPSLSRFVARPPPATLRPQLVSRRRHAVVAQASRNGRNPRRSPRQTKNREGSTWLSRKRLQDLLTASSH</sequence>
<evidence type="ECO:0000313" key="3">
    <source>
        <dbReference type="Proteomes" id="UP001465755"/>
    </source>
</evidence>
<feature type="region of interest" description="Disordered" evidence="1">
    <location>
        <begin position="1"/>
        <end position="73"/>
    </location>
</feature>
<evidence type="ECO:0000256" key="1">
    <source>
        <dbReference type="SAM" id="MobiDB-lite"/>
    </source>
</evidence>